<name>A0A7K1S879_9BACT</name>
<proteinExistence type="predicted"/>
<keyword evidence="2" id="KW-1185">Reference proteome</keyword>
<organism evidence="1 2">
    <name type="scientific">Spirosoma arboris</name>
    <dbReference type="NCBI Taxonomy" id="2682092"/>
    <lineage>
        <taxon>Bacteria</taxon>
        <taxon>Pseudomonadati</taxon>
        <taxon>Bacteroidota</taxon>
        <taxon>Cytophagia</taxon>
        <taxon>Cytophagales</taxon>
        <taxon>Cytophagaceae</taxon>
        <taxon>Spirosoma</taxon>
    </lineage>
</organism>
<sequence>MKNPASHWYDATTITPPDINGSSIVGGKWVEVSPGKSIHFDIILKANGDFVVACDRDSLVANGLQYNERTIYAPQAQAMPSQIIWSIILEGVKQL</sequence>
<reference evidence="1 2" key="1">
    <citation type="submission" date="2019-12" db="EMBL/GenBank/DDBJ databases">
        <title>Spirosoma sp. HMF4905 genome sequencing and assembly.</title>
        <authorList>
            <person name="Kang H."/>
            <person name="Cha I."/>
            <person name="Kim H."/>
            <person name="Joh K."/>
        </authorList>
    </citation>
    <scope>NUCLEOTIDE SEQUENCE [LARGE SCALE GENOMIC DNA]</scope>
    <source>
        <strain evidence="1 2">HMF4905</strain>
    </source>
</reference>
<comment type="caution">
    <text evidence="1">The sequence shown here is derived from an EMBL/GenBank/DDBJ whole genome shotgun (WGS) entry which is preliminary data.</text>
</comment>
<evidence type="ECO:0000313" key="1">
    <source>
        <dbReference type="EMBL" id="MVM30005.1"/>
    </source>
</evidence>
<dbReference type="RefSeq" id="WP_157584265.1">
    <property type="nucleotide sequence ID" value="NZ_WPIN01000003.1"/>
</dbReference>
<dbReference type="Proteomes" id="UP000436006">
    <property type="component" value="Unassembled WGS sequence"/>
</dbReference>
<dbReference type="AlphaFoldDB" id="A0A7K1S879"/>
<dbReference type="EMBL" id="WPIN01000003">
    <property type="protein sequence ID" value="MVM30005.1"/>
    <property type="molecule type" value="Genomic_DNA"/>
</dbReference>
<gene>
    <name evidence="1" type="ORF">GO755_08175</name>
</gene>
<protein>
    <submittedName>
        <fullName evidence="1">Uncharacterized protein</fullName>
    </submittedName>
</protein>
<accession>A0A7K1S879</accession>
<evidence type="ECO:0000313" key="2">
    <source>
        <dbReference type="Proteomes" id="UP000436006"/>
    </source>
</evidence>